<accession>A0A401W0Y7</accession>
<sequence length="98" mass="10454">MTTVDNQTDAATGPGAGDVQQRLVAFLGSRTGGDWDVDQDLFASGAFSSLFSLELLQYVEQEFQVTVEGDDLSLDNFRTVPAITALVQRLRGEGAAGQ</sequence>
<dbReference type="InterPro" id="IPR009081">
    <property type="entry name" value="PP-bd_ACP"/>
</dbReference>
<dbReference type="Gene3D" id="1.10.1200.10">
    <property type="entry name" value="ACP-like"/>
    <property type="match status" value="1"/>
</dbReference>
<dbReference type="AlphaFoldDB" id="A0A401W0Y7"/>
<feature type="domain" description="Carrier" evidence="1">
    <location>
        <begin position="33"/>
        <end position="86"/>
    </location>
</feature>
<dbReference type="RefSeq" id="WP_125054255.1">
    <property type="nucleotide sequence ID" value="NZ_BHZD01000001.1"/>
</dbReference>
<gene>
    <name evidence="2" type="ORF">GKJPGBOP_02696</name>
</gene>
<protein>
    <recommendedName>
        <fullName evidence="1">Carrier domain-containing protein</fullName>
    </recommendedName>
</protein>
<dbReference type="SUPFAM" id="SSF47336">
    <property type="entry name" value="ACP-like"/>
    <property type="match status" value="1"/>
</dbReference>
<dbReference type="EMBL" id="BHZD01000001">
    <property type="protein sequence ID" value="GCD43020.1"/>
    <property type="molecule type" value="Genomic_DNA"/>
</dbReference>
<evidence type="ECO:0000313" key="3">
    <source>
        <dbReference type="Proteomes" id="UP000286746"/>
    </source>
</evidence>
<dbReference type="Proteomes" id="UP000286746">
    <property type="component" value="Unassembled WGS sequence"/>
</dbReference>
<keyword evidence="3" id="KW-1185">Reference proteome</keyword>
<reference evidence="2 3" key="1">
    <citation type="submission" date="2018-11" db="EMBL/GenBank/DDBJ databases">
        <title>Whole genome sequence of Streptomyces paromomycinus NBRC 15454(T).</title>
        <authorList>
            <person name="Komaki H."/>
            <person name="Tamura T."/>
        </authorList>
    </citation>
    <scope>NUCLEOTIDE SEQUENCE [LARGE SCALE GENOMIC DNA]</scope>
    <source>
        <strain evidence="2 3">NBRC 15454</strain>
    </source>
</reference>
<name>A0A401W0Y7_STREY</name>
<evidence type="ECO:0000313" key="2">
    <source>
        <dbReference type="EMBL" id="GCD43020.1"/>
    </source>
</evidence>
<dbReference type="Pfam" id="PF00550">
    <property type="entry name" value="PP-binding"/>
    <property type="match status" value="1"/>
</dbReference>
<proteinExistence type="predicted"/>
<dbReference type="InterPro" id="IPR036736">
    <property type="entry name" value="ACP-like_sf"/>
</dbReference>
<organism evidence="2 3">
    <name type="scientific">Streptomyces paromomycinus</name>
    <name type="common">Streptomyces rimosus subsp. paromomycinus</name>
    <dbReference type="NCBI Taxonomy" id="92743"/>
    <lineage>
        <taxon>Bacteria</taxon>
        <taxon>Bacillati</taxon>
        <taxon>Actinomycetota</taxon>
        <taxon>Actinomycetes</taxon>
        <taxon>Kitasatosporales</taxon>
        <taxon>Streptomycetaceae</taxon>
        <taxon>Streptomyces</taxon>
    </lineage>
</organism>
<comment type="caution">
    <text evidence="2">The sequence shown here is derived from an EMBL/GenBank/DDBJ whole genome shotgun (WGS) entry which is preliminary data.</text>
</comment>
<evidence type="ECO:0000259" key="1">
    <source>
        <dbReference type="Pfam" id="PF00550"/>
    </source>
</evidence>